<name>A0ABU2K8Y5_9ACTN</name>
<dbReference type="Proteomes" id="UP001183222">
    <property type="component" value="Unassembled WGS sequence"/>
</dbReference>
<protein>
    <recommendedName>
        <fullName evidence="3">RiboL-PSP-HEPN domain-containing protein</fullName>
    </recommendedName>
</protein>
<gene>
    <name evidence="1" type="ORF">RM425_12160</name>
</gene>
<evidence type="ECO:0000313" key="1">
    <source>
        <dbReference type="EMBL" id="MDT0276655.1"/>
    </source>
</evidence>
<evidence type="ECO:0008006" key="3">
    <source>
        <dbReference type="Google" id="ProtNLM"/>
    </source>
</evidence>
<organism evidence="1 2">
    <name type="scientific">Blastococcus goldschmidtiae</name>
    <dbReference type="NCBI Taxonomy" id="3075546"/>
    <lineage>
        <taxon>Bacteria</taxon>
        <taxon>Bacillati</taxon>
        <taxon>Actinomycetota</taxon>
        <taxon>Actinomycetes</taxon>
        <taxon>Geodermatophilales</taxon>
        <taxon>Geodermatophilaceae</taxon>
        <taxon>Blastococcus</taxon>
    </lineage>
</organism>
<keyword evidence="2" id="KW-1185">Reference proteome</keyword>
<evidence type="ECO:0000313" key="2">
    <source>
        <dbReference type="Proteomes" id="UP001183222"/>
    </source>
</evidence>
<dbReference type="EMBL" id="JAVREI010000007">
    <property type="protein sequence ID" value="MDT0276655.1"/>
    <property type="molecule type" value="Genomic_DNA"/>
</dbReference>
<sequence length="196" mass="21621">MTSNALRSWEGERRARLNELYIAHTTVGGSGPGRRTATEQLNWSLAIRLAGEFQGFARDLHDEALDALLDHVGTPTPAAQRIIRNQFTLNRQLDKGNATPSALQQDFLRLGFKLLDDLKSSYRRAESWLKALENLNDARNGIAHSDSSKIAKATGTGRLQLQQVKGWDASMRMTARAIDVVTSRNIATITAGGPPW</sequence>
<comment type="caution">
    <text evidence="1">The sequence shown here is derived from an EMBL/GenBank/DDBJ whole genome shotgun (WGS) entry which is preliminary data.</text>
</comment>
<dbReference type="RefSeq" id="WP_311345471.1">
    <property type="nucleotide sequence ID" value="NZ_JAVREI010000007.1"/>
</dbReference>
<accession>A0ABU2K8Y5</accession>
<reference evidence="2" key="1">
    <citation type="submission" date="2023-07" db="EMBL/GenBank/DDBJ databases">
        <title>30 novel species of actinomycetes from the DSMZ collection.</title>
        <authorList>
            <person name="Nouioui I."/>
        </authorList>
    </citation>
    <scope>NUCLEOTIDE SEQUENCE [LARGE SCALE GENOMIC DNA]</scope>
    <source>
        <strain evidence="2">DSM 46792</strain>
    </source>
</reference>
<proteinExistence type="predicted"/>